<dbReference type="AlphaFoldDB" id="A0A3E1Y7Y4"/>
<proteinExistence type="predicted"/>
<name>A0A3E1Y7Y4_9BACT</name>
<accession>A0A3E1Y7Y4</accession>
<dbReference type="RefSeq" id="WP_116977104.1">
    <property type="nucleotide sequence ID" value="NZ_QPMM01000009.1"/>
</dbReference>
<organism evidence="1 2">
    <name type="scientific">Chitinophaga silvatica</name>
    <dbReference type="NCBI Taxonomy" id="2282649"/>
    <lineage>
        <taxon>Bacteria</taxon>
        <taxon>Pseudomonadati</taxon>
        <taxon>Bacteroidota</taxon>
        <taxon>Chitinophagia</taxon>
        <taxon>Chitinophagales</taxon>
        <taxon>Chitinophagaceae</taxon>
        <taxon>Chitinophaga</taxon>
    </lineage>
</organism>
<comment type="caution">
    <text evidence="1">The sequence shown here is derived from an EMBL/GenBank/DDBJ whole genome shotgun (WGS) entry which is preliminary data.</text>
</comment>
<evidence type="ECO:0000313" key="2">
    <source>
        <dbReference type="Proteomes" id="UP000260644"/>
    </source>
</evidence>
<gene>
    <name evidence="1" type="ORF">DVR12_17630</name>
</gene>
<protein>
    <submittedName>
        <fullName evidence="1">Uncharacterized protein</fullName>
    </submittedName>
</protein>
<dbReference type="EMBL" id="QPMM01000009">
    <property type="protein sequence ID" value="RFS21156.1"/>
    <property type="molecule type" value="Genomic_DNA"/>
</dbReference>
<sequence>MFGDPLGDCSVFDPVGKIVHYDKNDNDKRVFMLQYDNNLKLLGRIGRLVDVNEIVGNIVVANTPTARQTSSAGWVRRVLPNALWYYKNNKNTIFGVIWAEDIAAAGSIKPNDPEKANNPLKYNGMTI</sequence>
<reference evidence="1 2" key="1">
    <citation type="submission" date="2018-07" db="EMBL/GenBank/DDBJ databases">
        <title>Chitinophaga K2CV101002-2 sp. nov., isolated from a monsoon evergreen broad-leaved forest soil.</title>
        <authorList>
            <person name="Lv Y."/>
        </authorList>
    </citation>
    <scope>NUCLEOTIDE SEQUENCE [LARGE SCALE GENOMIC DNA]</scope>
    <source>
        <strain evidence="1 2">GDMCC 1.1288</strain>
    </source>
</reference>
<dbReference type="Proteomes" id="UP000260644">
    <property type="component" value="Unassembled WGS sequence"/>
</dbReference>
<evidence type="ECO:0000313" key="1">
    <source>
        <dbReference type="EMBL" id="RFS21156.1"/>
    </source>
</evidence>
<keyword evidence="2" id="KW-1185">Reference proteome</keyword>